<evidence type="ECO:0000313" key="7">
    <source>
        <dbReference type="Proteomes" id="UP001174210"/>
    </source>
</evidence>
<keyword evidence="1" id="KW-0805">Transcription regulation</keyword>
<keyword evidence="2 4" id="KW-0238">DNA-binding</keyword>
<gene>
    <name evidence="6" type="ORF">P5G59_13850</name>
</gene>
<dbReference type="Pfam" id="PF00440">
    <property type="entry name" value="TetR_N"/>
    <property type="match status" value="1"/>
</dbReference>
<evidence type="ECO:0000313" key="6">
    <source>
        <dbReference type="EMBL" id="MDN4598231.1"/>
    </source>
</evidence>
<accession>A0ABT8J0T3</accession>
<evidence type="ECO:0000256" key="2">
    <source>
        <dbReference type="ARBA" id="ARBA00023125"/>
    </source>
</evidence>
<protein>
    <submittedName>
        <fullName evidence="6">Helix-turn-helix domain containing protein</fullName>
    </submittedName>
</protein>
<reference evidence="6" key="1">
    <citation type="submission" date="2023-03" db="EMBL/GenBank/DDBJ databases">
        <title>MT1 and MT2 Draft Genomes of Novel Species.</title>
        <authorList>
            <person name="Venkateswaran K."/>
        </authorList>
    </citation>
    <scope>NUCLEOTIDE SEQUENCE</scope>
    <source>
        <strain evidence="6">F6_8S_P_1A</strain>
    </source>
</reference>
<sequence>MQTFLSPSESLRDRKKAQVRADLERAALELALERDLDEVTVDEICARIPVSHRTFFNYFDTKEDALFDVRRAWGDPEWFARRLAEAYEGSVVGAVVAALFPHEETGGDQRMREARMLIAARHPGLIRRKAGRLEELRAGLVEVVAAFVAERDPASAEAAAALGIDPDAQAELLVVACVGAVRIAVREWAEQGANATEEQVKTRAVAVARALAPALG</sequence>
<dbReference type="EMBL" id="JAROCB010000003">
    <property type="protein sequence ID" value="MDN4598231.1"/>
    <property type="molecule type" value="Genomic_DNA"/>
</dbReference>
<dbReference type="Gene3D" id="1.10.357.10">
    <property type="entry name" value="Tetracycline Repressor, domain 2"/>
    <property type="match status" value="1"/>
</dbReference>
<evidence type="ECO:0000259" key="5">
    <source>
        <dbReference type="PROSITE" id="PS50977"/>
    </source>
</evidence>
<keyword evidence="3" id="KW-0804">Transcription</keyword>
<dbReference type="InterPro" id="IPR050109">
    <property type="entry name" value="HTH-type_TetR-like_transc_reg"/>
</dbReference>
<dbReference type="Proteomes" id="UP001174210">
    <property type="component" value="Unassembled WGS sequence"/>
</dbReference>
<name>A0ABT8J0T3_9MICO</name>
<dbReference type="PANTHER" id="PTHR30055:SF238">
    <property type="entry name" value="MYCOFACTOCIN BIOSYNTHESIS TRANSCRIPTIONAL REGULATOR MFTR-RELATED"/>
    <property type="match status" value="1"/>
</dbReference>
<evidence type="ECO:0000256" key="1">
    <source>
        <dbReference type="ARBA" id="ARBA00023015"/>
    </source>
</evidence>
<feature type="DNA-binding region" description="H-T-H motif" evidence="4">
    <location>
        <begin position="40"/>
        <end position="59"/>
    </location>
</feature>
<proteinExistence type="predicted"/>
<dbReference type="InterPro" id="IPR009057">
    <property type="entry name" value="Homeodomain-like_sf"/>
</dbReference>
<evidence type="ECO:0000256" key="4">
    <source>
        <dbReference type="PROSITE-ProRule" id="PRU00335"/>
    </source>
</evidence>
<dbReference type="PANTHER" id="PTHR30055">
    <property type="entry name" value="HTH-TYPE TRANSCRIPTIONAL REGULATOR RUTR"/>
    <property type="match status" value="1"/>
</dbReference>
<organism evidence="6 7">
    <name type="scientific">Leifsonia virtsii</name>
    <dbReference type="NCBI Taxonomy" id="3035915"/>
    <lineage>
        <taxon>Bacteria</taxon>
        <taxon>Bacillati</taxon>
        <taxon>Actinomycetota</taxon>
        <taxon>Actinomycetes</taxon>
        <taxon>Micrococcales</taxon>
        <taxon>Microbacteriaceae</taxon>
        <taxon>Leifsonia</taxon>
    </lineage>
</organism>
<comment type="caution">
    <text evidence="6">The sequence shown here is derived from an EMBL/GenBank/DDBJ whole genome shotgun (WGS) entry which is preliminary data.</text>
</comment>
<dbReference type="SUPFAM" id="SSF46689">
    <property type="entry name" value="Homeodomain-like"/>
    <property type="match status" value="1"/>
</dbReference>
<dbReference type="InterPro" id="IPR001647">
    <property type="entry name" value="HTH_TetR"/>
</dbReference>
<dbReference type="RefSeq" id="WP_301219568.1">
    <property type="nucleotide sequence ID" value="NZ_JAROCB010000003.1"/>
</dbReference>
<keyword evidence="7" id="KW-1185">Reference proteome</keyword>
<dbReference type="PROSITE" id="PS50977">
    <property type="entry name" value="HTH_TETR_2"/>
    <property type="match status" value="1"/>
</dbReference>
<evidence type="ECO:0000256" key="3">
    <source>
        <dbReference type="ARBA" id="ARBA00023163"/>
    </source>
</evidence>
<feature type="domain" description="HTH tetR-type" evidence="5">
    <location>
        <begin position="17"/>
        <end position="77"/>
    </location>
</feature>